<evidence type="ECO:0000313" key="2">
    <source>
        <dbReference type="Proteomes" id="UP000510821"/>
    </source>
</evidence>
<dbReference type="EMBL" id="CP058998">
    <property type="protein sequence ID" value="QLJ53087.1"/>
    <property type="molecule type" value="Genomic_DNA"/>
</dbReference>
<proteinExistence type="predicted"/>
<protein>
    <submittedName>
        <fullName evidence="1">Uncharacterized protein</fullName>
    </submittedName>
</protein>
<reference evidence="2" key="1">
    <citation type="submission" date="2020-07" db="EMBL/GenBank/DDBJ databases">
        <title>Metabolic diversity and evolutionary history of the archaeal phylum ###Micrarchaeota### uncovered from a freshwater lake metagenome.</title>
        <authorList>
            <person name="Kadnikov V.V."/>
            <person name="Savvichev A.S."/>
            <person name="Mardanov A.V."/>
            <person name="Beletsky A.V."/>
            <person name="Chupakov A.V."/>
            <person name="Kokryatskaya N.M."/>
            <person name="Pimenov N.V."/>
            <person name="Ravin N.V."/>
        </authorList>
    </citation>
    <scope>NUCLEOTIDE SEQUENCE [LARGE SCALE GENOMIC DNA]</scope>
</reference>
<dbReference type="AlphaFoldDB" id="A0A7D5XQ21"/>
<name>A0A7D5XQ21_FERL1</name>
<sequence>MAMLKSMHEGFAVEKIEVRRQDYTEARLRKGEIDPDVFLEIMRKVPATESQRERFFGGGNSFLAAFEMRDDKRAHFLGIVVEKSGVIRMGKLPPLRDVLVGHPQTTHYEITCAMPEERIAKAICEKVKSMPDFKGGVWVKEPSFHEVELRHVGNELAGEDGEKRIRLKLGKSKRIVRMREEVGDDKEGYRLEYVFTMRGILTRIEIEKPFGKQIGLIEPRKLTTEVNEQVKKGKYGGVEKKGETMEMRERIGEVDAKYTLTNMGKPVRIDIEGDAFPEGLVIRPRKIQKRMREFLADEQVREWVEEESAKRKLRKELRSKLIK</sequence>
<gene>
    <name evidence="1" type="ORF">Sv326_0912</name>
</gene>
<dbReference type="Proteomes" id="UP000510821">
    <property type="component" value="Chromosome"/>
</dbReference>
<organism evidence="1 2">
    <name type="scientific">Fermentimicrarchaeum limneticum</name>
    <dbReference type="NCBI Taxonomy" id="2795018"/>
    <lineage>
        <taxon>Archaea</taxon>
        <taxon>Candidatus Micrarchaeota</taxon>
        <taxon>Candidatus Fermentimicrarchaeales</taxon>
        <taxon>Candidatus Fermentimicrarchaeaceae</taxon>
        <taxon>Candidatus Fermentimicrarchaeum</taxon>
    </lineage>
</organism>
<accession>A0A7D5XQ21</accession>
<dbReference type="KEGG" id="flt:Sv326_0912"/>
<evidence type="ECO:0000313" key="1">
    <source>
        <dbReference type="EMBL" id="QLJ53087.1"/>
    </source>
</evidence>